<name>A0AAW7JPT5_9ACTN</name>
<reference evidence="1" key="2">
    <citation type="submission" date="2023-08" db="EMBL/GenBank/DDBJ databases">
        <title>Identification and characterization of horizontal gene transfer across gut microbiota members of farm animals based on homology search.</title>
        <authorList>
            <person name="Schwarzerova J."/>
            <person name="Nykrynova M."/>
            <person name="Jureckova K."/>
            <person name="Cejkova D."/>
            <person name="Rychlik I."/>
        </authorList>
    </citation>
    <scope>NUCLEOTIDE SEQUENCE</scope>
    <source>
        <strain evidence="1">15_COKtk</strain>
    </source>
</reference>
<accession>A0AAW7JPT5</accession>
<dbReference type="Proteomes" id="UP001168505">
    <property type="component" value="Unassembled WGS sequence"/>
</dbReference>
<comment type="caution">
    <text evidence="1">The sequence shown here is derived from an EMBL/GenBank/DDBJ whole genome shotgun (WGS) entry which is preliminary data.</text>
</comment>
<dbReference type="AlphaFoldDB" id="A0AAW7JPT5"/>
<evidence type="ECO:0008006" key="3">
    <source>
        <dbReference type="Google" id="ProtNLM"/>
    </source>
</evidence>
<sequence length="327" mass="36863">MRRLYATDKTALELIRSGAMPRDYASIAFAPTDMLDAASNARDIKQLVERSDTIARLTTPYMVLVPEHTHRRNSKLITCRALSASITEPYLVGIDEDCLCVTPELLFILYSQKHSLAPTIQVGLELCGTYTQPAFSNHECFTTYDLPVLTTAKSIREFIARNPGIYGAKRAKRFARILRDGSASPMETALFLLLCLPVSEGGYGLPLPELNADLPVIQYLGSLHVPQIRYGDLVYRAARVVLEYQSSEHHTGVEKRESDEDRRDDIEATGYTVMFITPSRIKDFDRFEAVVQRLAHYLGVDFSRCEPGRNTSRLALRKLLLPESWTE</sequence>
<protein>
    <recommendedName>
        <fullName evidence="3">DUF559 domain-containing protein</fullName>
    </recommendedName>
</protein>
<evidence type="ECO:0000313" key="1">
    <source>
        <dbReference type="EMBL" id="MDN0069569.1"/>
    </source>
</evidence>
<evidence type="ECO:0000313" key="2">
    <source>
        <dbReference type="Proteomes" id="UP001168505"/>
    </source>
</evidence>
<gene>
    <name evidence="1" type="ORF">QVN40_07625</name>
</gene>
<organism evidence="1 2">
    <name type="scientific">Collinsella ihumii</name>
    <dbReference type="NCBI Taxonomy" id="1720204"/>
    <lineage>
        <taxon>Bacteria</taxon>
        <taxon>Bacillati</taxon>
        <taxon>Actinomycetota</taxon>
        <taxon>Coriobacteriia</taxon>
        <taxon>Coriobacteriales</taxon>
        <taxon>Coriobacteriaceae</taxon>
        <taxon>Collinsella</taxon>
    </lineage>
</organism>
<dbReference type="EMBL" id="JAUEIR010000006">
    <property type="protein sequence ID" value="MDN0069569.1"/>
    <property type="molecule type" value="Genomic_DNA"/>
</dbReference>
<proteinExistence type="predicted"/>
<reference evidence="1" key="1">
    <citation type="submission" date="2023-06" db="EMBL/GenBank/DDBJ databases">
        <authorList>
            <person name="Zeman M."/>
            <person name="Kubasova T."/>
            <person name="Jahodarova E."/>
            <person name="Nykrynova M."/>
            <person name="Rychlik I."/>
        </authorList>
    </citation>
    <scope>NUCLEOTIDE SEQUENCE</scope>
    <source>
        <strain evidence="1">15_COKtk</strain>
    </source>
</reference>